<name>A0A2S9JM53_9SPHI</name>
<gene>
    <name evidence="2" type="ORF">C5749_12130</name>
</gene>
<dbReference type="InterPro" id="IPR036378">
    <property type="entry name" value="FAS1_dom_sf"/>
</dbReference>
<evidence type="ECO:0000313" key="3">
    <source>
        <dbReference type="Proteomes" id="UP000238642"/>
    </source>
</evidence>
<accession>A0A2S9JM53</accession>
<dbReference type="PANTHER" id="PTHR10900:SF77">
    <property type="entry name" value="FI19380P1"/>
    <property type="match status" value="1"/>
</dbReference>
<feature type="domain" description="FAS1" evidence="1">
    <location>
        <begin position="234"/>
        <end position="406"/>
    </location>
</feature>
<dbReference type="PROSITE" id="PS51257">
    <property type="entry name" value="PROKAR_LIPOPROTEIN"/>
    <property type="match status" value="1"/>
</dbReference>
<dbReference type="AlphaFoldDB" id="A0A2S9JM53"/>
<sequence>MLMKKLLLYTLGVAVACFVACSKKELVAHYERPDWLKGNSWEVLEERGNFTLFLEGVERAGFREVLEGKTIATIFAPSDEAFLHYLTSNNWPSVQQVPYDELKKLIGYHVVYYAYNKTMLENYQPNGSEALEPNRAGLYYKHRTRSSDSISLEMDVVAGRQRMVYNKDRFLPVLSNRHFQTKGIDATSNYEFFFGAGTWKGADGFNVANAGISEYAIPTDNGYVYLIDEVLKPLNTLFSFIKEQPNYSNFLEIYDRYRTYTYDEETSVDYGRAGDSLYHVSHGPLPDIASEWTSMGLSGAVSYFDLAGLSYRSFNIFGPSNQALQAFYTEYFSNYYPSLNDVDMLPLLLLLYNHVYEGNIVFPSEIGNNPDIKTFFGTDIDFDPNSDVSAATIAANGTFYGLDKVMVPDMFKSVTGPAFRDPKYRIFMYMLFQTGLYTTLASHDIDYTLFIPTNEAVLETYIGDSQLFWDEGDPRVFGDEQIQVENADGILVPLSINQMNRFVSDHIVYNRISSLNGKSVYRTRNNYGYVYVQDGAVNSTQTYNEAESIPVSTMPGNWYNGNAYQVERTMGSDSRSIKFTLISAESEANVLHPYAEFSKLLSRAGMMEVGNSLSFLFGNRFLLFAPDNETVRQGLENGLIPEDNNELASYLRAYFVSVPDNSLPDYPFPGFGVEGTWETALRRGPMAYRQISLNDRRTALELVDEDGTVIPIVGDFPQVFSDGAVYRINKLLKR</sequence>
<dbReference type="PANTHER" id="PTHR10900">
    <property type="entry name" value="PERIOSTIN-RELATED"/>
    <property type="match status" value="1"/>
</dbReference>
<feature type="domain" description="FAS1" evidence="1">
    <location>
        <begin position="37"/>
        <end position="231"/>
    </location>
</feature>
<dbReference type="SUPFAM" id="SSF82153">
    <property type="entry name" value="FAS1 domain"/>
    <property type="match status" value="3"/>
</dbReference>
<dbReference type="OrthoDB" id="659398at2"/>
<comment type="caution">
    <text evidence="2">The sequence shown here is derived from an EMBL/GenBank/DDBJ whole genome shotgun (WGS) entry which is preliminary data.</text>
</comment>
<keyword evidence="3" id="KW-1185">Reference proteome</keyword>
<dbReference type="InterPro" id="IPR050904">
    <property type="entry name" value="Adhesion/Biosynth-related"/>
</dbReference>
<protein>
    <recommendedName>
        <fullName evidence="1">FAS1 domain-containing protein</fullName>
    </recommendedName>
</protein>
<dbReference type="Pfam" id="PF02469">
    <property type="entry name" value="Fasciclin"/>
    <property type="match status" value="1"/>
</dbReference>
<dbReference type="PROSITE" id="PS50213">
    <property type="entry name" value="FAS1"/>
    <property type="match status" value="2"/>
</dbReference>
<evidence type="ECO:0000259" key="1">
    <source>
        <dbReference type="PROSITE" id="PS50213"/>
    </source>
</evidence>
<reference evidence="2 3" key="1">
    <citation type="submission" date="2018-02" db="EMBL/GenBank/DDBJ databases">
        <title>The draft genome of Sphingobacterium gobiense H7.</title>
        <authorList>
            <person name="Li L."/>
            <person name="Liu L."/>
            <person name="Zhang X."/>
            <person name="Wang T."/>
            <person name="Liang L."/>
        </authorList>
    </citation>
    <scope>NUCLEOTIDE SEQUENCE [LARGE SCALE GENOMIC DNA]</scope>
    <source>
        <strain evidence="2 3">ACCC 05757</strain>
    </source>
</reference>
<proteinExistence type="predicted"/>
<dbReference type="Gene3D" id="2.30.180.10">
    <property type="entry name" value="FAS1 domain"/>
    <property type="match status" value="2"/>
</dbReference>
<organism evidence="2 3">
    <name type="scientific">Sphingobacterium gobiense</name>
    <dbReference type="NCBI Taxonomy" id="1382456"/>
    <lineage>
        <taxon>Bacteria</taxon>
        <taxon>Pseudomonadati</taxon>
        <taxon>Bacteroidota</taxon>
        <taxon>Sphingobacteriia</taxon>
        <taxon>Sphingobacteriales</taxon>
        <taxon>Sphingobacteriaceae</taxon>
        <taxon>Sphingobacterium</taxon>
    </lineage>
</organism>
<evidence type="ECO:0000313" key="2">
    <source>
        <dbReference type="EMBL" id="PRD54220.1"/>
    </source>
</evidence>
<dbReference type="EMBL" id="PVBS01000002">
    <property type="protein sequence ID" value="PRD54220.1"/>
    <property type="molecule type" value="Genomic_DNA"/>
</dbReference>
<dbReference type="Proteomes" id="UP000238642">
    <property type="component" value="Unassembled WGS sequence"/>
</dbReference>
<dbReference type="InterPro" id="IPR000782">
    <property type="entry name" value="FAS1_domain"/>
</dbReference>